<dbReference type="OrthoDB" id="9802264at2"/>
<dbReference type="Pfam" id="PF00005">
    <property type="entry name" value="ABC_tran"/>
    <property type="match status" value="1"/>
</dbReference>
<dbReference type="AlphaFoldDB" id="I3CJ65"/>
<sequence>MSDNNPNNQQNALTLLLQTKNITIRHKDNILLENVSLDVYQGEIHIITGDIGTGKTSLLNILGLLSELESEDREKSELSVFMPKRINCNRLFVGERDFLIRTYFSYIFQSPELIMNWSAIDNINFFLTATGYLRFNERARRNEAYSLCRSMGITAEIAERPVYTLSGGERQLIDIIRALVKKPKVLIADEPTANLSPELKSEIIFSLIKQIGQEQVSLIVATHDIVTIDLGGLIQLGQSYKLNFKFHRIENKQLKRISIDNYIQVD</sequence>
<dbReference type="RefSeq" id="WP_002691016.1">
    <property type="nucleotide sequence ID" value="NZ_JH600070.1"/>
</dbReference>
<keyword evidence="5" id="KW-1185">Reference proteome</keyword>
<evidence type="ECO:0000256" key="2">
    <source>
        <dbReference type="ARBA" id="ARBA00022840"/>
    </source>
</evidence>
<evidence type="ECO:0000313" key="4">
    <source>
        <dbReference type="EMBL" id="EIJ43658.1"/>
    </source>
</evidence>
<dbReference type="InterPro" id="IPR003439">
    <property type="entry name" value="ABC_transporter-like_ATP-bd"/>
</dbReference>
<dbReference type="PANTHER" id="PTHR24220:SF692">
    <property type="entry name" value="ABC TRANSPORTER DOMAIN-CONTAINING PROTEIN"/>
    <property type="match status" value="1"/>
</dbReference>
<dbReference type="InterPro" id="IPR003593">
    <property type="entry name" value="AAA+_ATPase"/>
</dbReference>
<name>I3CJ65_9GAMM</name>
<dbReference type="PROSITE" id="PS00211">
    <property type="entry name" value="ABC_TRANSPORTER_1"/>
    <property type="match status" value="1"/>
</dbReference>
<proteinExistence type="predicted"/>
<dbReference type="GO" id="GO:0022857">
    <property type="term" value="F:transmembrane transporter activity"/>
    <property type="evidence" value="ECO:0007669"/>
    <property type="project" value="TreeGrafter"/>
</dbReference>
<keyword evidence="2" id="KW-0067">ATP-binding</keyword>
<gene>
    <name evidence="4" type="ORF">BegalDRAFT_2824</name>
</gene>
<dbReference type="InterPro" id="IPR027417">
    <property type="entry name" value="P-loop_NTPase"/>
</dbReference>
<dbReference type="GO" id="GO:0005524">
    <property type="term" value="F:ATP binding"/>
    <property type="evidence" value="ECO:0007669"/>
    <property type="project" value="UniProtKB-KW"/>
</dbReference>
<dbReference type="GO" id="GO:0016887">
    <property type="term" value="F:ATP hydrolysis activity"/>
    <property type="evidence" value="ECO:0007669"/>
    <property type="project" value="InterPro"/>
</dbReference>
<dbReference type="PROSITE" id="PS50893">
    <property type="entry name" value="ABC_TRANSPORTER_2"/>
    <property type="match status" value="1"/>
</dbReference>
<dbReference type="STRING" id="395493.BegalDRAFT_2824"/>
<dbReference type="GO" id="GO:0005886">
    <property type="term" value="C:plasma membrane"/>
    <property type="evidence" value="ECO:0007669"/>
    <property type="project" value="TreeGrafter"/>
</dbReference>
<reference evidence="4 5" key="1">
    <citation type="submission" date="2011-11" db="EMBL/GenBank/DDBJ databases">
        <title>Improved High-Quality Draft sequence of Beggiatoa alba B18lD.</title>
        <authorList>
            <consortium name="US DOE Joint Genome Institute"/>
            <person name="Lucas S."/>
            <person name="Han J."/>
            <person name="Lapidus A."/>
            <person name="Cheng J.-F."/>
            <person name="Goodwin L."/>
            <person name="Pitluck S."/>
            <person name="Peters L."/>
            <person name="Mikhailova N."/>
            <person name="Held B."/>
            <person name="Detter J.C."/>
            <person name="Han C."/>
            <person name="Tapia R."/>
            <person name="Land M."/>
            <person name="Hauser L."/>
            <person name="Kyrpides N."/>
            <person name="Ivanova N."/>
            <person name="Pagani I."/>
            <person name="Samuel K."/>
            <person name="Teske A."/>
            <person name="Mueller J."/>
            <person name="Woyke T."/>
        </authorList>
    </citation>
    <scope>NUCLEOTIDE SEQUENCE [LARGE SCALE GENOMIC DNA]</scope>
    <source>
        <strain evidence="4 5">B18LD</strain>
    </source>
</reference>
<dbReference type="SMART" id="SM00382">
    <property type="entry name" value="AAA"/>
    <property type="match status" value="1"/>
</dbReference>
<dbReference type="EMBL" id="JH600070">
    <property type="protein sequence ID" value="EIJ43658.1"/>
    <property type="molecule type" value="Genomic_DNA"/>
</dbReference>
<evidence type="ECO:0000313" key="5">
    <source>
        <dbReference type="Proteomes" id="UP000005744"/>
    </source>
</evidence>
<dbReference type="Proteomes" id="UP000005744">
    <property type="component" value="Unassembled WGS sequence"/>
</dbReference>
<dbReference type="PANTHER" id="PTHR24220">
    <property type="entry name" value="IMPORT ATP-BINDING PROTEIN"/>
    <property type="match status" value="1"/>
</dbReference>
<evidence type="ECO:0000259" key="3">
    <source>
        <dbReference type="PROSITE" id="PS50893"/>
    </source>
</evidence>
<organism evidence="4 5">
    <name type="scientific">Beggiatoa alba B18LD</name>
    <dbReference type="NCBI Taxonomy" id="395493"/>
    <lineage>
        <taxon>Bacteria</taxon>
        <taxon>Pseudomonadati</taxon>
        <taxon>Pseudomonadota</taxon>
        <taxon>Gammaproteobacteria</taxon>
        <taxon>Thiotrichales</taxon>
        <taxon>Thiotrichaceae</taxon>
        <taxon>Beggiatoa</taxon>
    </lineage>
</organism>
<evidence type="ECO:0000256" key="1">
    <source>
        <dbReference type="ARBA" id="ARBA00022741"/>
    </source>
</evidence>
<dbReference type="InterPro" id="IPR015854">
    <property type="entry name" value="ABC_transpr_LolD-like"/>
</dbReference>
<dbReference type="Gene3D" id="3.40.50.300">
    <property type="entry name" value="P-loop containing nucleotide triphosphate hydrolases"/>
    <property type="match status" value="1"/>
</dbReference>
<dbReference type="eggNOG" id="COG1136">
    <property type="taxonomic scope" value="Bacteria"/>
</dbReference>
<dbReference type="HOGENOM" id="CLU_000604_1_22_6"/>
<dbReference type="InterPro" id="IPR017871">
    <property type="entry name" value="ABC_transporter-like_CS"/>
</dbReference>
<feature type="domain" description="ABC transporter" evidence="3">
    <location>
        <begin position="17"/>
        <end position="261"/>
    </location>
</feature>
<protein>
    <submittedName>
        <fullName evidence="4">ABC-type antimicrobial peptide transport system, ATPase component</fullName>
    </submittedName>
</protein>
<dbReference type="SUPFAM" id="SSF52540">
    <property type="entry name" value="P-loop containing nucleoside triphosphate hydrolases"/>
    <property type="match status" value="1"/>
</dbReference>
<accession>I3CJ65</accession>
<keyword evidence="1" id="KW-0547">Nucleotide-binding</keyword>